<gene>
    <name evidence="9" type="ORF">M6B38_354710</name>
</gene>
<feature type="domain" description="AN1-type" evidence="8">
    <location>
        <begin position="94"/>
        <end position="144"/>
    </location>
</feature>
<dbReference type="AlphaFoldDB" id="A0AAX6GP40"/>
<dbReference type="GO" id="GO:0005737">
    <property type="term" value="C:cytoplasm"/>
    <property type="evidence" value="ECO:0007669"/>
    <property type="project" value="TreeGrafter"/>
</dbReference>
<dbReference type="SMART" id="SM00154">
    <property type="entry name" value="ZnF_AN1"/>
    <property type="match status" value="2"/>
</dbReference>
<evidence type="ECO:0000256" key="2">
    <source>
        <dbReference type="ARBA" id="ARBA00022723"/>
    </source>
</evidence>
<dbReference type="Gene3D" id="4.10.1110.10">
    <property type="entry name" value="AN1-like Zinc finger"/>
    <property type="match status" value="2"/>
</dbReference>
<dbReference type="Pfam" id="PF01428">
    <property type="entry name" value="zf-AN1"/>
    <property type="match status" value="2"/>
</dbReference>
<dbReference type="PANTHER" id="PTHR14677">
    <property type="entry name" value="ARSENITE INDUCUBLE RNA ASSOCIATED PROTEIN AIP-1-RELATED"/>
    <property type="match status" value="1"/>
</dbReference>
<dbReference type="SUPFAM" id="SSF118310">
    <property type="entry name" value="AN1-like Zinc finger"/>
    <property type="match status" value="2"/>
</dbReference>
<keyword evidence="2" id="KW-0479">Metal-binding</keyword>
<comment type="function">
    <text evidence="1">May be involved in environmental stress response.</text>
</comment>
<protein>
    <submittedName>
        <fullName evidence="9">Zinc finger AN1 and C2H2 domain-containing stress-associated protein 11</fullName>
    </submittedName>
</protein>
<evidence type="ECO:0000256" key="1">
    <source>
        <dbReference type="ARBA" id="ARBA00003732"/>
    </source>
</evidence>
<keyword evidence="5" id="KW-0862">Zinc</keyword>
<keyword evidence="3" id="KW-0677">Repeat</keyword>
<dbReference type="FunFam" id="4.10.1110.10:FF:000003">
    <property type="entry name" value="AN1-type zinc finger protein 2B isoform X1"/>
    <property type="match status" value="1"/>
</dbReference>
<proteinExistence type="predicted"/>
<dbReference type="Proteomes" id="UP001140949">
    <property type="component" value="Unassembled WGS sequence"/>
</dbReference>
<dbReference type="PANTHER" id="PTHR14677:SF20">
    <property type="entry name" value="ZINC FINGER AN1-TYPE CONTAINING 2A-RELATED"/>
    <property type="match status" value="1"/>
</dbReference>
<dbReference type="GO" id="GO:0008270">
    <property type="term" value="F:zinc ion binding"/>
    <property type="evidence" value="ECO:0007669"/>
    <property type="project" value="UniProtKB-KW"/>
</dbReference>
<organism evidence="9 10">
    <name type="scientific">Iris pallida</name>
    <name type="common">Sweet iris</name>
    <dbReference type="NCBI Taxonomy" id="29817"/>
    <lineage>
        <taxon>Eukaryota</taxon>
        <taxon>Viridiplantae</taxon>
        <taxon>Streptophyta</taxon>
        <taxon>Embryophyta</taxon>
        <taxon>Tracheophyta</taxon>
        <taxon>Spermatophyta</taxon>
        <taxon>Magnoliopsida</taxon>
        <taxon>Liliopsida</taxon>
        <taxon>Asparagales</taxon>
        <taxon>Iridaceae</taxon>
        <taxon>Iridoideae</taxon>
        <taxon>Irideae</taxon>
        <taxon>Iris</taxon>
    </lineage>
</organism>
<evidence type="ECO:0000256" key="6">
    <source>
        <dbReference type="ARBA" id="ARBA00023016"/>
    </source>
</evidence>
<keyword evidence="6" id="KW-0346">Stress response</keyword>
<dbReference type="EMBL" id="JANAVB010017596">
    <property type="protein sequence ID" value="KAJ6830500.1"/>
    <property type="molecule type" value="Genomic_DNA"/>
</dbReference>
<evidence type="ECO:0000313" key="10">
    <source>
        <dbReference type="Proteomes" id="UP001140949"/>
    </source>
</evidence>
<evidence type="ECO:0000256" key="4">
    <source>
        <dbReference type="ARBA" id="ARBA00022771"/>
    </source>
</evidence>
<sequence length="177" mass="19869">MSKGTEAFPDLGEHCEQDGCNQLDFLPFTCAGCEKVFCLEHRTYKAHSCPRSNHNSRTVAVCTICSLSIDKMTDEKEDDVLERHARSGVCDPAKKQKPKCPVKRCKELLTFSNTTTCKTCDTKVCLKHRFPTDHNCRHATATVRSSKEYPFLLAARKGTNCRDLKEKKHASPSITVS</sequence>
<reference evidence="9" key="2">
    <citation type="submission" date="2023-04" db="EMBL/GenBank/DDBJ databases">
        <authorList>
            <person name="Bruccoleri R.E."/>
            <person name="Oakeley E.J."/>
            <person name="Faust A.-M."/>
            <person name="Dessus-Babus S."/>
            <person name="Altorfer M."/>
            <person name="Burckhardt D."/>
            <person name="Oertli M."/>
            <person name="Naumann U."/>
            <person name="Petersen F."/>
            <person name="Wong J."/>
        </authorList>
    </citation>
    <scope>NUCLEOTIDE SEQUENCE</scope>
    <source>
        <strain evidence="9">GSM-AAB239-AS_SAM_17_03QT</strain>
        <tissue evidence="9">Leaf</tissue>
    </source>
</reference>
<evidence type="ECO:0000313" key="9">
    <source>
        <dbReference type="EMBL" id="KAJ6830500.1"/>
    </source>
</evidence>
<evidence type="ECO:0000256" key="5">
    <source>
        <dbReference type="ARBA" id="ARBA00022833"/>
    </source>
</evidence>
<dbReference type="PROSITE" id="PS51039">
    <property type="entry name" value="ZF_AN1"/>
    <property type="match status" value="2"/>
</dbReference>
<evidence type="ECO:0000256" key="7">
    <source>
        <dbReference type="PROSITE-ProRule" id="PRU00449"/>
    </source>
</evidence>
<keyword evidence="4 7" id="KW-0863">Zinc-finger</keyword>
<accession>A0AAX6GP40</accession>
<name>A0AAX6GP40_IRIPA</name>
<evidence type="ECO:0000256" key="3">
    <source>
        <dbReference type="ARBA" id="ARBA00022737"/>
    </source>
</evidence>
<comment type="caution">
    <text evidence="9">The sequence shown here is derived from an EMBL/GenBank/DDBJ whole genome shotgun (WGS) entry which is preliminary data.</text>
</comment>
<evidence type="ECO:0000259" key="8">
    <source>
        <dbReference type="PROSITE" id="PS51039"/>
    </source>
</evidence>
<dbReference type="InterPro" id="IPR000058">
    <property type="entry name" value="Znf_AN1"/>
</dbReference>
<feature type="domain" description="AN1-type" evidence="8">
    <location>
        <begin position="9"/>
        <end position="57"/>
    </location>
</feature>
<keyword evidence="10" id="KW-1185">Reference proteome</keyword>
<reference evidence="9" key="1">
    <citation type="journal article" date="2023" name="GigaByte">
        <title>Genome assembly of the bearded iris, Iris pallida Lam.</title>
        <authorList>
            <person name="Bruccoleri R.E."/>
            <person name="Oakeley E.J."/>
            <person name="Faust A.M.E."/>
            <person name="Altorfer M."/>
            <person name="Dessus-Babus S."/>
            <person name="Burckhardt D."/>
            <person name="Oertli M."/>
            <person name="Naumann U."/>
            <person name="Petersen F."/>
            <person name="Wong J."/>
        </authorList>
    </citation>
    <scope>NUCLEOTIDE SEQUENCE</scope>
    <source>
        <strain evidence="9">GSM-AAB239-AS_SAM_17_03QT</strain>
    </source>
</reference>
<dbReference type="InterPro" id="IPR035896">
    <property type="entry name" value="AN1-like_Znf"/>
</dbReference>